<dbReference type="EMBL" id="FNNZ01000001">
    <property type="protein sequence ID" value="SDW07708.1"/>
    <property type="molecule type" value="Genomic_DNA"/>
</dbReference>
<protein>
    <submittedName>
        <fullName evidence="1">Uncharacterized protein</fullName>
    </submittedName>
</protein>
<accession>A0A1H2QLE0</accession>
<sequence length="136" mass="15962">MDISDADRIKSREIPFQEIHPDPHQAATAARFLKDVDGILETDPVAPILLRVTYDVLVTRLQEIEEALTELGLHIDNRLIYRVRRALYYYTEDTFRANCGCPNGESNCTKKVFAKRYELIEHGCRDDRPEHWRRYL</sequence>
<dbReference type="RefSeq" id="WP_093027434.1">
    <property type="nucleotide sequence ID" value="NZ_FNNZ01000001.1"/>
</dbReference>
<reference evidence="2" key="1">
    <citation type="submission" date="2016-10" db="EMBL/GenBank/DDBJ databases">
        <authorList>
            <person name="Varghese N."/>
            <person name="Submissions S."/>
        </authorList>
    </citation>
    <scope>NUCLEOTIDE SEQUENCE [LARGE SCALE GENOMIC DNA]</scope>
    <source>
        <strain evidence="2">DSM 217</strain>
    </source>
</reference>
<name>A0A1H2QLE0_THIRO</name>
<keyword evidence="2" id="KW-1185">Reference proteome</keyword>
<organism evidence="1 2">
    <name type="scientific">Thiocapsa roseopersicina</name>
    <dbReference type="NCBI Taxonomy" id="1058"/>
    <lineage>
        <taxon>Bacteria</taxon>
        <taxon>Pseudomonadati</taxon>
        <taxon>Pseudomonadota</taxon>
        <taxon>Gammaproteobacteria</taxon>
        <taxon>Chromatiales</taxon>
        <taxon>Chromatiaceae</taxon>
        <taxon>Thiocapsa</taxon>
    </lineage>
</organism>
<dbReference type="Proteomes" id="UP000198816">
    <property type="component" value="Unassembled WGS sequence"/>
</dbReference>
<gene>
    <name evidence="1" type="ORF">SAMN05421783_101317</name>
</gene>
<evidence type="ECO:0000313" key="1">
    <source>
        <dbReference type="EMBL" id="SDW07708.1"/>
    </source>
</evidence>
<dbReference type="AlphaFoldDB" id="A0A1H2QLE0"/>
<dbReference type="STRING" id="1058.SAMN05421783_101317"/>
<dbReference type="OrthoDB" id="5794343at2"/>
<evidence type="ECO:0000313" key="2">
    <source>
        <dbReference type="Proteomes" id="UP000198816"/>
    </source>
</evidence>
<proteinExistence type="predicted"/>